<evidence type="ECO:0000256" key="2">
    <source>
        <dbReference type="ARBA" id="ARBA00022676"/>
    </source>
</evidence>
<dbReference type="PANTHER" id="PTHR44835">
    <property type="entry name" value="UDP-N-ACETYLGLUCOSAMINE--PEPTIDE N-ACETYLGLUCOSAMINYLTRANSFERASE SPINDLY-RELATED"/>
    <property type="match status" value="1"/>
</dbReference>
<proteinExistence type="predicted"/>
<protein>
    <submittedName>
        <fullName evidence="4">Uncharacterized protein</fullName>
    </submittedName>
</protein>
<reference evidence="4 5" key="1">
    <citation type="submission" date="2019-03" db="EMBL/GenBank/DDBJ databases">
        <title>Genomic Encyclopedia of Type Strains, Phase IV (KMG-IV): sequencing the most valuable type-strain genomes for metagenomic binning, comparative biology and taxonomic classification.</title>
        <authorList>
            <person name="Goeker M."/>
        </authorList>
    </citation>
    <scope>NUCLEOTIDE SEQUENCE [LARGE SCALE GENOMIC DNA]</scope>
    <source>
        <strain evidence="4 5">DSM 13587</strain>
    </source>
</reference>
<evidence type="ECO:0000256" key="1">
    <source>
        <dbReference type="ARBA" id="ARBA00004922"/>
    </source>
</evidence>
<comment type="pathway">
    <text evidence="1">Protein modification; protein glycosylation.</text>
</comment>
<sequence length="108" mass="11590">MGYFATIGLACLDGVLLNVWHAPPGAEHAFVEPILRLPGGRFCYQPVPWMPTELAPPPALVRGFVTFARFNNTAKLNVGVIDLWARILAAVPACSSGAPCSIRTCALR</sequence>
<dbReference type="Gene3D" id="3.40.50.2000">
    <property type="entry name" value="Glycogen Phosphorylase B"/>
    <property type="match status" value="1"/>
</dbReference>
<dbReference type="GO" id="GO:0016757">
    <property type="term" value="F:glycosyltransferase activity"/>
    <property type="evidence" value="ECO:0007669"/>
    <property type="project" value="UniProtKB-KW"/>
</dbReference>
<gene>
    <name evidence="4" type="ORF">EDC35_102216</name>
</gene>
<evidence type="ECO:0000313" key="4">
    <source>
        <dbReference type="EMBL" id="TCT22885.1"/>
    </source>
</evidence>
<evidence type="ECO:0000256" key="3">
    <source>
        <dbReference type="ARBA" id="ARBA00022679"/>
    </source>
</evidence>
<keyword evidence="2" id="KW-0328">Glycosyltransferase</keyword>
<dbReference type="EMBL" id="SMAO01000002">
    <property type="protein sequence ID" value="TCT22885.1"/>
    <property type="molecule type" value="Genomic_DNA"/>
</dbReference>
<comment type="caution">
    <text evidence="4">The sequence shown here is derived from an EMBL/GenBank/DDBJ whole genome shotgun (WGS) entry which is preliminary data.</text>
</comment>
<dbReference type="PANTHER" id="PTHR44835:SF1">
    <property type="entry name" value="PROTEIN O-GLCNAC TRANSFERASE"/>
    <property type="match status" value="1"/>
</dbReference>
<name>A0A4R3N1Z9_9GAMM</name>
<dbReference type="InterPro" id="IPR051939">
    <property type="entry name" value="Glycosyltr_41/O-GlcNAc_trsf"/>
</dbReference>
<keyword evidence="5" id="KW-1185">Reference proteome</keyword>
<keyword evidence="3" id="KW-0808">Transferase</keyword>
<evidence type="ECO:0000313" key="5">
    <source>
        <dbReference type="Proteomes" id="UP000295717"/>
    </source>
</evidence>
<dbReference type="AlphaFoldDB" id="A0A4R3N1Z9"/>
<accession>A0A4R3N1Z9</accession>
<organism evidence="4 5">
    <name type="scientific">Thiobaca trueperi</name>
    <dbReference type="NCBI Taxonomy" id="127458"/>
    <lineage>
        <taxon>Bacteria</taxon>
        <taxon>Pseudomonadati</taxon>
        <taxon>Pseudomonadota</taxon>
        <taxon>Gammaproteobacteria</taxon>
        <taxon>Chromatiales</taxon>
        <taxon>Chromatiaceae</taxon>
        <taxon>Thiobaca</taxon>
    </lineage>
</organism>
<dbReference type="Proteomes" id="UP000295717">
    <property type="component" value="Unassembled WGS sequence"/>
</dbReference>
<dbReference type="Gene3D" id="3.40.50.11380">
    <property type="match status" value="1"/>
</dbReference>